<evidence type="ECO:0000256" key="2">
    <source>
        <dbReference type="ARBA" id="ARBA00020581"/>
    </source>
</evidence>
<feature type="domain" description="Ribosome recycling factor" evidence="5">
    <location>
        <begin position="77"/>
        <end position="238"/>
    </location>
</feature>
<evidence type="ECO:0000256" key="4">
    <source>
        <dbReference type="ARBA" id="ARBA00033107"/>
    </source>
</evidence>
<dbReference type="InterPro" id="IPR023584">
    <property type="entry name" value="Ribosome_recyc_fac_dom"/>
</dbReference>
<proteinExistence type="inferred from homology"/>
<evidence type="ECO:0000259" key="5">
    <source>
        <dbReference type="Pfam" id="PF01765"/>
    </source>
</evidence>
<dbReference type="SUPFAM" id="SSF55194">
    <property type="entry name" value="Ribosome recycling factor, RRF"/>
    <property type="match status" value="1"/>
</dbReference>
<protein>
    <recommendedName>
        <fullName evidence="2">Ribosome-recycling factor, mitochondrial</fullName>
    </recommendedName>
    <alternativeName>
        <fullName evidence="4">Ribosome-releasing factor, mitochondrial</fullName>
    </alternativeName>
</protein>
<dbReference type="STRING" id="400682.A0A1X7TPY0"/>
<dbReference type="Proteomes" id="UP000007879">
    <property type="component" value="Unassembled WGS sequence"/>
</dbReference>
<dbReference type="EnsemblMetazoa" id="XM_011408777.2">
    <property type="protein sequence ID" value="XP_011407079.2"/>
    <property type="gene ID" value="LOC105314543"/>
</dbReference>
<keyword evidence="7" id="KW-1185">Reference proteome</keyword>
<comment type="similarity">
    <text evidence="1">Belongs to the RRF family.</text>
</comment>
<evidence type="ECO:0000313" key="7">
    <source>
        <dbReference type="Proteomes" id="UP000007879"/>
    </source>
</evidence>
<keyword evidence="3" id="KW-0648">Protein biosynthesis</keyword>
<dbReference type="AlphaFoldDB" id="A0A1X7TPY0"/>
<dbReference type="PANTHER" id="PTHR20982">
    <property type="entry name" value="RIBOSOME RECYCLING FACTOR"/>
    <property type="match status" value="1"/>
</dbReference>
<dbReference type="Pfam" id="PF01765">
    <property type="entry name" value="RRF"/>
    <property type="match status" value="1"/>
</dbReference>
<dbReference type="GO" id="GO:0006412">
    <property type="term" value="P:translation"/>
    <property type="evidence" value="ECO:0007669"/>
    <property type="project" value="UniProtKB-KW"/>
</dbReference>
<name>A0A1X7TPY0_AMPQE</name>
<dbReference type="GO" id="GO:0005739">
    <property type="term" value="C:mitochondrion"/>
    <property type="evidence" value="ECO:0007669"/>
    <property type="project" value="TreeGrafter"/>
</dbReference>
<gene>
    <name evidence="6" type="primary">105314543</name>
</gene>
<dbReference type="Gene3D" id="3.30.1360.40">
    <property type="match status" value="1"/>
</dbReference>
<dbReference type="InParanoid" id="A0A1X7TPY0"/>
<dbReference type="PANTHER" id="PTHR20982:SF3">
    <property type="entry name" value="MITOCHONDRIAL RIBOSOME RECYCLING FACTOR PSEUDO 1"/>
    <property type="match status" value="1"/>
</dbReference>
<dbReference type="InterPro" id="IPR002661">
    <property type="entry name" value="Ribosome_recyc_fac"/>
</dbReference>
<evidence type="ECO:0000313" key="6">
    <source>
        <dbReference type="EnsemblMetazoa" id="Aqu2.1.16944_001"/>
    </source>
</evidence>
<sequence>MASLNVFIKRWSLSLLGPCSCYLAQDRLIKYSYPLLLRYYGKSKKLRVEYSEEESEILQLEQVKENMVKVVDRLKWQYTTYLNTRLTPGMVGSLSIAYKGNKLLVSEMVQISSPNAQTILLHFPPEEEKACISATVKEIMTKFKNNNVNVDRSIVSINVPRPSKELRDKLTKEAKGYADKAKVSLKGVREESLKSLKKRGTGARLPIDTMRRMENTYKAVTDEYIATVEELMKTKSSNLQKS</sequence>
<dbReference type="EnsemblMetazoa" id="Aqu2.1.16944_001">
    <property type="protein sequence ID" value="Aqu2.1.16944_001"/>
    <property type="gene ID" value="Aqu2.1.16944"/>
</dbReference>
<reference evidence="7" key="1">
    <citation type="journal article" date="2010" name="Nature">
        <title>The Amphimedon queenslandica genome and the evolution of animal complexity.</title>
        <authorList>
            <person name="Srivastava M."/>
            <person name="Simakov O."/>
            <person name="Chapman J."/>
            <person name="Fahey B."/>
            <person name="Gauthier M.E."/>
            <person name="Mitros T."/>
            <person name="Richards G.S."/>
            <person name="Conaco C."/>
            <person name="Dacre M."/>
            <person name="Hellsten U."/>
            <person name="Larroux C."/>
            <person name="Putnam N.H."/>
            <person name="Stanke M."/>
            <person name="Adamska M."/>
            <person name="Darling A."/>
            <person name="Degnan S.M."/>
            <person name="Oakley T.H."/>
            <person name="Plachetzki D.C."/>
            <person name="Zhai Y."/>
            <person name="Adamski M."/>
            <person name="Calcino A."/>
            <person name="Cummins S.F."/>
            <person name="Goodstein D.M."/>
            <person name="Harris C."/>
            <person name="Jackson D.J."/>
            <person name="Leys S.P."/>
            <person name="Shu S."/>
            <person name="Woodcroft B.J."/>
            <person name="Vervoort M."/>
            <person name="Kosik K.S."/>
            <person name="Manning G."/>
            <person name="Degnan B.M."/>
            <person name="Rokhsar D.S."/>
        </authorList>
    </citation>
    <scope>NUCLEOTIDE SEQUENCE [LARGE SCALE GENOMIC DNA]</scope>
</reference>
<dbReference type="OrthoDB" id="407355at2759"/>
<dbReference type="GO" id="GO:0043023">
    <property type="term" value="F:ribosomal large subunit binding"/>
    <property type="evidence" value="ECO:0007669"/>
    <property type="project" value="TreeGrafter"/>
</dbReference>
<dbReference type="Gene3D" id="1.10.132.20">
    <property type="entry name" value="Ribosome-recycling factor"/>
    <property type="match status" value="1"/>
</dbReference>
<accession>A0A1X7TPY0</accession>
<reference evidence="6" key="2">
    <citation type="submission" date="2017-05" db="UniProtKB">
        <authorList>
            <consortium name="EnsemblMetazoa"/>
        </authorList>
    </citation>
    <scope>IDENTIFICATION</scope>
</reference>
<evidence type="ECO:0000256" key="1">
    <source>
        <dbReference type="ARBA" id="ARBA00005912"/>
    </source>
</evidence>
<dbReference type="InterPro" id="IPR036191">
    <property type="entry name" value="RRF_sf"/>
</dbReference>
<organism evidence="6">
    <name type="scientific">Amphimedon queenslandica</name>
    <name type="common">Sponge</name>
    <dbReference type="NCBI Taxonomy" id="400682"/>
    <lineage>
        <taxon>Eukaryota</taxon>
        <taxon>Metazoa</taxon>
        <taxon>Porifera</taxon>
        <taxon>Demospongiae</taxon>
        <taxon>Heteroscleromorpha</taxon>
        <taxon>Haplosclerida</taxon>
        <taxon>Niphatidae</taxon>
        <taxon>Amphimedon</taxon>
    </lineage>
</organism>
<evidence type="ECO:0000256" key="3">
    <source>
        <dbReference type="ARBA" id="ARBA00022917"/>
    </source>
</evidence>
<dbReference type="KEGG" id="aqu:105314543"/>